<feature type="region of interest" description="Disordered" evidence="1">
    <location>
        <begin position="1"/>
        <end position="26"/>
    </location>
</feature>
<sequence>MRNLPACSHLSEDDDRDEEEDETTGK</sequence>
<dbReference type="EMBL" id="CM010721">
    <property type="protein sequence ID" value="RZC69417.1"/>
    <property type="molecule type" value="Genomic_DNA"/>
</dbReference>
<protein>
    <submittedName>
        <fullName evidence="2">Uncharacterized protein</fullName>
    </submittedName>
</protein>
<accession>A0A4Y7K940</accession>
<gene>
    <name evidence="2" type="ORF">C5167_032532</name>
</gene>
<reference evidence="2 3" key="1">
    <citation type="journal article" date="2018" name="Science">
        <title>The opium poppy genome and morphinan production.</title>
        <authorList>
            <person name="Guo L."/>
            <person name="Winzer T."/>
            <person name="Yang X."/>
            <person name="Li Y."/>
            <person name="Ning Z."/>
            <person name="He Z."/>
            <person name="Teodor R."/>
            <person name="Lu Y."/>
            <person name="Bowser T.A."/>
            <person name="Graham I.A."/>
            <person name="Ye K."/>
        </authorList>
    </citation>
    <scope>NUCLEOTIDE SEQUENCE [LARGE SCALE GENOMIC DNA]</scope>
    <source>
        <strain evidence="3">cv. HN1</strain>
        <tissue evidence="2">Leaves</tissue>
    </source>
</reference>
<dbReference type="AlphaFoldDB" id="A0A4Y7K940"/>
<evidence type="ECO:0000313" key="3">
    <source>
        <dbReference type="Proteomes" id="UP000316621"/>
    </source>
</evidence>
<dbReference type="Proteomes" id="UP000316621">
    <property type="component" value="Chromosome 7"/>
</dbReference>
<proteinExistence type="predicted"/>
<name>A0A4Y7K940_PAPSO</name>
<evidence type="ECO:0000256" key="1">
    <source>
        <dbReference type="SAM" id="MobiDB-lite"/>
    </source>
</evidence>
<organism evidence="2 3">
    <name type="scientific">Papaver somniferum</name>
    <name type="common">Opium poppy</name>
    <dbReference type="NCBI Taxonomy" id="3469"/>
    <lineage>
        <taxon>Eukaryota</taxon>
        <taxon>Viridiplantae</taxon>
        <taxon>Streptophyta</taxon>
        <taxon>Embryophyta</taxon>
        <taxon>Tracheophyta</taxon>
        <taxon>Spermatophyta</taxon>
        <taxon>Magnoliopsida</taxon>
        <taxon>Ranunculales</taxon>
        <taxon>Papaveraceae</taxon>
        <taxon>Papaveroideae</taxon>
        <taxon>Papaver</taxon>
    </lineage>
</organism>
<evidence type="ECO:0000313" key="2">
    <source>
        <dbReference type="EMBL" id="RZC69417.1"/>
    </source>
</evidence>
<keyword evidence="3" id="KW-1185">Reference proteome</keyword>
<feature type="compositionally biased region" description="Acidic residues" evidence="1">
    <location>
        <begin position="12"/>
        <end position="26"/>
    </location>
</feature>
<dbReference type="Gramene" id="RZC69417">
    <property type="protein sequence ID" value="RZC69417"/>
    <property type="gene ID" value="C5167_032532"/>
</dbReference>